<proteinExistence type="predicted"/>
<dbReference type="InterPro" id="IPR014710">
    <property type="entry name" value="RmlC-like_jellyroll"/>
</dbReference>
<sequence>MNSIVVPDATTADLGPFAAKPTSVGGGQREAALEAWTSADGRTTAGVWECTPGTFTAVRDGYHEVCQILSGRATIVGQDGTTQEVGPGSTLVMPAGWQGEWHVHETVRKTYVTTRL</sequence>
<dbReference type="EMBL" id="JACHMB010000001">
    <property type="protein sequence ID" value="MBB5783524.1"/>
    <property type="molecule type" value="Genomic_DNA"/>
</dbReference>
<dbReference type="InterPro" id="IPR011051">
    <property type="entry name" value="RmlC_Cupin_sf"/>
</dbReference>
<reference evidence="2 3" key="1">
    <citation type="submission" date="2020-08" db="EMBL/GenBank/DDBJ databases">
        <title>Sequencing the genomes of 1000 actinobacteria strains.</title>
        <authorList>
            <person name="Klenk H.-P."/>
        </authorList>
    </citation>
    <scope>NUCLEOTIDE SEQUENCE [LARGE SCALE GENOMIC DNA]</scope>
    <source>
        <strain evidence="2 3">DSM 45507</strain>
    </source>
</reference>
<dbReference type="Proteomes" id="UP000579153">
    <property type="component" value="Unassembled WGS sequence"/>
</dbReference>
<protein>
    <submittedName>
        <fullName evidence="2">Putative cupin superfamily protein</fullName>
    </submittedName>
</protein>
<keyword evidence="3" id="KW-1185">Reference proteome</keyword>
<evidence type="ECO:0000313" key="2">
    <source>
        <dbReference type="EMBL" id="MBB5783524.1"/>
    </source>
</evidence>
<name>A0A7W9LH19_9ACTN</name>
<evidence type="ECO:0000259" key="1">
    <source>
        <dbReference type="Pfam" id="PF05899"/>
    </source>
</evidence>
<organism evidence="2 3">
    <name type="scientific">Nonomuraea jabiensis</name>
    <dbReference type="NCBI Taxonomy" id="882448"/>
    <lineage>
        <taxon>Bacteria</taxon>
        <taxon>Bacillati</taxon>
        <taxon>Actinomycetota</taxon>
        <taxon>Actinomycetes</taxon>
        <taxon>Streptosporangiales</taxon>
        <taxon>Streptosporangiaceae</taxon>
        <taxon>Nonomuraea</taxon>
    </lineage>
</organism>
<evidence type="ECO:0000313" key="3">
    <source>
        <dbReference type="Proteomes" id="UP000579153"/>
    </source>
</evidence>
<dbReference type="SUPFAM" id="SSF51182">
    <property type="entry name" value="RmlC-like cupins"/>
    <property type="match status" value="1"/>
</dbReference>
<accession>A0A7W9LH19</accession>
<feature type="domain" description="(S)-ureidoglycine aminohydrolase cupin" evidence="1">
    <location>
        <begin position="38"/>
        <end position="111"/>
    </location>
</feature>
<dbReference type="AlphaFoldDB" id="A0A7W9LH19"/>
<dbReference type="PANTHER" id="PTHR40943">
    <property type="entry name" value="CYTOPLASMIC PROTEIN-RELATED"/>
    <property type="match status" value="1"/>
</dbReference>
<dbReference type="CDD" id="cd02227">
    <property type="entry name" value="cupin_TM1112-like"/>
    <property type="match status" value="1"/>
</dbReference>
<dbReference type="RefSeq" id="WP_185076459.1">
    <property type="nucleotide sequence ID" value="NZ_JACHMB010000001.1"/>
</dbReference>
<dbReference type="InterPro" id="IPR008579">
    <property type="entry name" value="UGlyAH_Cupin_dom"/>
</dbReference>
<gene>
    <name evidence="2" type="ORF">HD596_010280</name>
</gene>
<dbReference type="Pfam" id="PF05899">
    <property type="entry name" value="Cupin_3"/>
    <property type="match status" value="1"/>
</dbReference>
<dbReference type="Gene3D" id="2.60.120.10">
    <property type="entry name" value="Jelly Rolls"/>
    <property type="match status" value="1"/>
</dbReference>
<dbReference type="PANTHER" id="PTHR40943:SF1">
    <property type="entry name" value="CYTOPLASMIC PROTEIN"/>
    <property type="match status" value="1"/>
</dbReference>
<comment type="caution">
    <text evidence="2">The sequence shown here is derived from an EMBL/GenBank/DDBJ whole genome shotgun (WGS) entry which is preliminary data.</text>
</comment>